<dbReference type="EnsemblMetazoa" id="CLYHEMT010742.1">
    <property type="protein sequence ID" value="CLYHEMP010742.1"/>
    <property type="gene ID" value="CLYHEMG010742"/>
</dbReference>
<reference evidence="1" key="1">
    <citation type="submission" date="2021-01" db="UniProtKB">
        <authorList>
            <consortium name="EnsemblMetazoa"/>
        </authorList>
    </citation>
    <scope>IDENTIFICATION</scope>
</reference>
<proteinExistence type="predicted"/>
<accession>A0A7M5VFN4</accession>
<sequence>MSYYNNQGRIQEREWKPSRRKHYGAEKSHFVDVYKYSRPVEVSNLNESTTHALQHWSIVLDFFDEDYENGFPAKICYEASKKSGHLYAESRRFQDGEIRKSRGTYQKISQQPIEVSVEESDDFLCSWNQRRLRYSEISNNCQMFCKSFTEWLGISDDSWTFEDVYRVGLAIGGAVLGYLFRR</sequence>
<dbReference type="Proteomes" id="UP000594262">
    <property type="component" value="Unplaced"/>
</dbReference>
<evidence type="ECO:0000313" key="1">
    <source>
        <dbReference type="EnsemblMetazoa" id="CLYHEMP010742.1"/>
    </source>
</evidence>
<dbReference type="RefSeq" id="XP_066933720.1">
    <property type="nucleotide sequence ID" value="XM_067077619.1"/>
</dbReference>
<evidence type="ECO:0000313" key="2">
    <source>
        <dbReference type="Proteomes" id="UP000594262"/>
    </source>
</evidence>
<name>A0A7M5VFN4_9CNID</name>
<dbReference type="AlphaFoldDB" id="A0A7M5VFN4"/>
<keyword evidence="2" id="KW-1185">Reference proteome</keyword>
<protein>
    <submittedName>
        <fullName evidence="1">Uncharacterized protein</fullName>
    </submittedName>
</protein>
<dbReference type="GeneID" id="136821380"/>
<organism evidence="1 2">
    <name type="scientific">Clytia hemisphaerica</name>
    <dbReference type="NCBI Taxonomy" id="252671"/>
    <lineage>
        <taxon>Eukaryota</taxon>
        <taxon>Metazoa</taxon>
        <taxon>Cnidaria</taxon>
        <taxon>Hydrozoa</taxon>
        <taxon>Hydroidolina</taxon>
        <taxon>Leptothecata</taxon>
        <taxon>Obeliida</taxon>
        <taxon>Clytiidae</taxon>
        <taxon>Clytia</taxon>
    </lineage>
</organism>